<dbReference type="Proteomes" id="UP001143856">
    <property type="component" value="Unassembled WGS sequence"/>
</dbReference>
<sequence length="678" mass="76262">MRLLSLTPFVSHALALYSTSSFPVRIETRAKLESRLANVHVHIRDQVETPIRYTYGRCLDNSIHNSESVIGESSSEGGARLVWIIPEDITTGGCISAWNSQGVLVGRSAEVKMLLKRRLKKRGLHTIPMDASTGIDTWGPWFDGVKLLEHKNLSAVDAAEAKSKEVVIVGAGMAGLMTYLILHQSGFTNLTLLEASQRLGGRVHTEYLSGGPFDYSYQEMGPMRFPFTRTYQNETYNITDHQIVFQLAAEMNKINNGDRNLSIDFIPWIQSNENGFYYHDGIKLDTGLPPTMKQVADNTSLSISLPLDESTKNTQAKYNAIIRNETMMRAIADNMHRAHKDFLVNGLDGLDGDIWSEYAYFVNYLGASLNDTNFVTGGYDASTFWHAMYEGLYFGATTWKTIDGGLNRLPLSFHPLVDNNTHLDTMIERIQWLEDSQKLNLQWRCNYTDRVFQNATFDYAVMAIPPPQLRKMRLPTLPATIRGAIDGLPFSSACKVALEYKTRFWEHYDPPIIGGQTSTDIPGIGSINYPSYCLNCTGPASLLASYASSDLAELWVSVPEEEHVQYVVDAMAEIHGEVAREQWTGKYARRCWRQDKYESGSWTSPIVGQHQLFLPEFFKTYSNMIFVGEHATYTHSWISSALESGVRGAVQLLLELGLVDEAKDAVEKWMGRWVEVVS</sequence>
<organism evidence="1 2">
    <name type="scientific">Xylaria curta</name>
    <dbReference type="NCBI Taxonomy" id="42375"/>
    <lineage>
        <taxon>Eukaryota</taxon>
        <taxon>Fungi</taxon>
        <taxon>Dikarya</taxon>
        <taxon>Ascomycota</taxon>
        <taxon>Pezizomycotina</taxon>
        <taxon>Sordariomycetes</taxon>
        <taxon>Xylariomycetidae</taxon>
        <taxon>Xylariales</taxon>
        <taxon>Xylariaceae</taxon>
        <taxon>Xylaria</taxon>
    </lineage>
</organism>
<comment type="caution">
    <text evidence="1">The sequence shown here is derived from an EMBL/GenBank/DDBJ whole genome shotgun (WGS) entry which is preliminary data.</text>
</comment>
<dbReference type="EMBL" id="JAPDGR010000046">
    <property type="protein sequence ID" value="KAJ2997806.1"/>
    <property type="molecule type" value="Genomic_DNA"/>
</dbReference>
<gene>
    <name evidence="1" type="ORF">NUW58_g534</name>
</gene>
<protein>
    <submittedName>
        <fullName evidence="1">Uncharacterized protein</fullName>
    </submittedName>
</protein>
<reference evidence="1" key="1">
    <citation type="submission" date="2022-10" db="EMBL/GenBank/DDBJ databases">
        <title>Genome Sequence of Xylaria curta.</title>
        <authorList>
            <person name="Buettner E."/>
        </authorList>
    </citation>
    <scope>NUCLEOTIDE SEQUENCE</scope>
    <source>
        <strain evidence="1">Babe10</strain>
    </source>
</reference>
<evidence type="ECO:0000313" key="2">
    <source>
        <dbReference type="Proteomes" id="UP001143856"/>
    </source>
</evidence>
<name>A0ACC1PQX6_9PEZI</name>
<accession>A0ACC1PQX6</accession>
<evidence type="ECO:0000313" key="1">
    <source>
        <dbReference type="EMBL" id="KAJ2997806.1"/>
    </source>
</evidence>
<proteinExistence type="predicted"/>
<keyword evidence="2" id="KW-1185">Reference proteome</keyword>